<reference evidence="2 3" key="1">
    <citation type="journal article" date="2017" name="BMC Genomics">
        <title>Chromosome level assembly and secondary metabolite potential of the parasitic fungus Cordyceps militaris.</title>
        <authorList>
            <person name="Kramer G.J."/>
            <person name="Nodwell J.R."/>
        </authorList>
    </citation>
    <scope>NUCLEOTIDE SEQUENCE [LARGE SCALE GENOMIC DNA]</scope>
    <source>
        <strain evidence="2 3">ATCC 34164</strain>
    </source>
</reference>
<accession>A0A2H4S7G9</accession>
<organism evidence="2 3">
    <name type="scientific">Cordyceps militaris</name>
    <name type="common">Caterpillar fungus</name>
    <name type="synonym">Clavaria militaris</name>
    <dbReference type="NCBI Taxonomy" id="73501"/>
    <lineage>
        <taxon>Eukaryota</taxon>
        <taxon>Fungi</taxon>
        <taxon>Dikarya</taxon>
        <taxon>Ascomycota</taxon>
        <taxon>Pezizomycotina</taxon>
        <taxon>Sordariomycetes</taxon>
        <taxon>Hypocreomycetidae</taxon>
        <taxon>Hypocreales</taxon>
        <taxon>Cordycipitaceae</taxon>
        <taxon>Cordyceps</taxon>
    </lineage>
</organism>
<sequence>MMGSCDGDGHPSDDGNCVSSHDGKSESSSSSDGGSDRDADDDYNDNESSSDADGEDSGRSKKRGRDCSPSVTSSHPPDSPSDDNVENPPRPYKQQKVAYDKKDMTPIRR</sequence>
<feature type="region of interest" description="Disordered" evidence="1">
    <location>
        <begin position="1"/>
        <end position="109"/>
    </location>
</feature>
<proteinExistence type="predicted"/>
<feature type="compositionally biased region" description="Basic and acidic residues" evidence="1">
    <location>
        <begin position="98"/>
        <end position="109"/>
    </location>
</feature>
<dbReference type="EMBL" id="CP023322">
    <property type="protein sequence ID" value="ATY59060.1"/>
    <property type="molecule type" value="Genomic_DNA"/>
</dbReference>
<evidence type="ECO:0000256" key="1">
    <source>
        <dbReference type="SAM" id="MobiDB-lite"/>
    </source>
</evidence>
<name>A0A2H4S7G9_CORMI</name>
<dbReference type="AlphaFoldDB" id="A0A2H4S7G9"/>
<dbReference type="Proteomes" id="UP000323067">
    <property type="component" value="Chromosome iv"/>
</dbReference>
<evidence type="ECO:0000313" key="3">
    <source>
        <dbReference type="Proteomes" id="UP000323067"/>
    </source>
</evidence>
<dbReference type="VEuPathDB" id="FungiDB:A9K55_003625"/>
<protein>
    <submittedName>
        <fullName evidence="2">Uncharacterized protein</fullName>
    </submittedName>
</protein>
<evidence type="ECO:0000313" key="2">
    <source>
        <dbReference type="EMBL" id="ATY59060.1"/>
    </source>
</evidence>
<feature type="compositionally biased region" description="Acidic residues" evidence="1">
    <location>
        <begin position="38"/>
        <end position="55"/>
    </location>
</feature>
<gene>
    <name evidence="2" type="ORF">A9K55_003625</name>
</gene>